<keyword evidence="3" id="KW-1185">Reference proteome</keyword>
<dbReference type="AlphaFoldDB" id="S7ZJ93"/>
<evidence type="ECO:0000313" key="2">
    <source>
        <dbReference type="EMBL" id="EPS30710.1"/>
    </source>
</evidence>
<evidence type="ECO:0000313" key="3">
    <source>
        <dbReference type="Proteomes" id="UP000019376"/>
    </source>
</evidence>
<gene>
    <name evidence="2" type="ORF">PDE_05662</name>
</gene>
<dbReference type="EMBL" id="KB644412">
    <property type="protein sequence ID" value="EPS30710.1"/>
    <property type="molecule type" value="Genomic_DNA"/>
</dbReference>
<dbReference type="OrthoDB" id="5331170at2759"/>
<feature type="region of interest" description="Disordered" evidence="1">
    <location>
        <begin position="1"/>
        <end position="38"/>
    </location>
</feature>
<dbReference type="eggNOG" id="ENOG502TDHF">
    <property type="taxonomic scope" value="Eukaryota"/>
</dbReference>
<sequence length="224" mass="25369">MSKKKSSGSGKAAKPKTQSVGWIWPKDPQPGNSSHWPRFKRFSDVISGKGPDIFIGTIGKTPRPVANKDSPGRTISSTNWARWDVDPEEHDTPFSWARRDKDVRYDYKTRKYGVPNERTWSAVEYADCQWGEGKWRKKKVTPTAPIRFWDQHGREHRRQGPVEVARDGRIDIANGVMATNGCDGHCQSGRNMHDSGFGNHDHMWTHTHVMPTHCPGCCCEIADS</sequence>
<evidence type="ECO:0000256" key="1">
    <source>
        <dbReference type="SAM" id="MobiDB-lite"/>
    </source>
</evidence>
<dbReference type="PhylomeDB" id="S7ZJ93"/>
<proteinExistence type="predicted"/>
<organism evidence="2 3">
    <name type="scientific">Penicillium oxalicum (strain 114-2 / CGMCC 5302)</name>
    <name type="common">Penicillium decumbens</name>
    <dbReference type="NCBI Taxonomy" id="933388"/>
    <lineage>
        <taxon>Eukaryota</taxon>
        <taxon>Fungi</taxon>
        <taxon>Dikarya</taxon>
        <taxon>Ascomycota</taxon>
        <taxon>Pezizomycotina</taxon>
        <taxon>Eurotiomycetes</taxon>
        <taxon>Eurotiomycetidae</taxon>
        <taxon>Eurotiales</taxon>
        <taxon>Aspergillaceae</taxon>
        <taxon>Penicillium</taxon>
    </lineage>
</organism>
<dbReference type="HOGENOM" id="CLU_1235398_0_0_1"/>
<reference evidence="2 3" key="1">
    <citation type="journal article" date="2013" name="PLoS ONE">
        <title>Genomic and secretomic analyses reveal unique features of the lignocellulolytic enzyme system of Penicillium decumbens.</title>
        <authorList>
            <person name="Liu G."/>
            <person name="Zhang L."/>
            <person name="Wei X."/>
            <person name="Zou G."/>
            <person name="Qin Y."/>
            <person name="Ma L."/>
            <person name="Li J."/>
            <person name="Zheng H."/>
            <person name="Wang S."/>
            <person name="Wang C."/>
            <person name="Xun L."/>
            <person name="Zhao G.-P."/>
            <person name="Zhou Z."/>
            <person name="Qu Y."/>
        </authorList>
    </citation>
    <scope>NUCLEOTIDE SEQUENCE [LARGE SCALE GENOMIC DNA]</scope>
    <source>
        <strain evidence="3">114-2 / CGMCC 5302</strain>
    </source>
</reference>
<protein>
    <submittedName>
        <fullName evidence="2">Uncharacterized protein</fullName>
    </submittedName>
</protein>
<name>S7ZJ93_PENO1</name>
<accession>S7ZJ93</accession>
<dbReference type="Proteomes" id="UP000019376">
    <property type="component" value="Unassembled WGS sequence"/>
</dbReference>